<proteinExistence type="predicted"/>
<dbReference type="Ensembl" id="ENSOART00020065725.1">
    <property type="protein sequence ID" value="ENSOARP00020037046.1"/>
    <property type="gene ID" value="ENSOARG00020040560.1"/>
</dbReference>
<reference evidence="1" key="3">
    <citation type="submission" date="2025-09" db="UniProtKB">
        <authorList>
            <consortium name="Ensembl"/>
        </authorList>
    </citation>
    <scope>IDENTIFICATION</scope>
</reference>
<reference evidence="1" key="2">
    <citation type="submission" date="2025-08" db="UniProtKB">
        <authorList>
            <consortium name="Ensembl"/>
        </authorList>
    </citation>
    <scope>IDENTIFICATION</scope>
</reference>
<evidence type="ECO:0000313" key="1">
    <source>
        <dbReference type="Ensembl" id="ENSOARP00020037046.1"/>
    </source>
</evidence>
<reference evidence="1" key="1">
    <citation type="submission" date="2020-11" db="EMBL/GenBank/DDBJ databases">
        <authorList>
            <person name="Davenport K.M."/>
            <person name="Bickhart D.M."/>
            <person name="Smith T.P.L."/>
            <person name="Murdoch B.M."/>
            <person name="Rosen B.D."/>
        </authorList>
    </citation>
    <scope>NUCLEOTIDE SEQUENCE [LARGE SCALE GENOMIC DNA]</scope>
    <source>
        <strain evidence="1">OAR_USU_Benz2616</strain>
    </source>
</reference>
<sequence length="270" mass="30240">MSIESVMPSSHLILCRPLLLLPPIPLSIRVFSNESTLHMRWPKYWSFSFSISPSNEHPGLISFRMDWLDLLAVQGTLKSLLQHHSSKASILRHSAFFTVQVSHPYMTTGKTIALTRWTFVGKVMSLLLNILSRLVITFLPRSKGLLISWLQSPSAVILEPPKIKSDTVSTVSSSIFHEVLGPEAQAGIKIARRNINNLRYADDTTLMAENEEELKSLLMKVKEESEKVGLKLNIQKTKIMASGPGLYGSFIPSFLRNLHSILHSGCISLH</sequence>
<accession>A0AC11CYZ5</accession>
<protein>
    <submittedName>
        <fullName evidence="1">Uncharacterized protein</fullName>
    </submittedName>
</protein>
<organism evidence="1">
    <name type="scientific">Ovis aries</name>
    <name type="common">Sheep</name>
    <dbReference type="NCBI Taxonomy" id="9940"/>
    <lineage>
        <taxon>Eukaryota</taxon>
        <taxon>Metazoa</taxon>
        <taxon>Chordata</taxon>
        <taxon>Craniata</taxon>
        <taxon>Vertebrata</taxon>
        <taxon>Euteleostomi</taxon>
        <taxon>Mammalia</taxon>
        <taxon>Eutheria</taxon>
        <taxon>Laurasiatheria</taxon>
        <taxon>Artiodactyla</taxon>
        <taxon>Ruminantia</taxon>
        <taxon>Pecora</taxon>
        <taxon>Bovidae</taxon>
        <taxon>Caprinae</taxon>
        <taxon>Ovis</taxon>
    </lineage>
</organism>
<name>A0AC11CYZ5_SHEEP</name>